<evidence type="ECO:0000256" key="9">
    <source>
        <dbReference type="SAM" id="MobiDB-lite"/>
    </source>
</evidence>
<dbReference type="InterPro" id="IPR041645">
    <property type="entry name" value="ADAMTS_CR_2"/>
</dbReference>
<evidence type="ECO:0000256" key="2">
    <source>
        <dbReference type="ARBA" id="ARBA00022723"/>
    </source>
</evidence>
<reference evidence="12" key="1">
    <citation type="journal article" date="2023" name="PLoS Negl. Trop. Dis.">
        <title>A genome sequence for Biomphalaria pfeifferi, the major vector snail for the human-infecting parasite Schistosoma mansoni.</title>
        <authorList>
            <person name="Bu L."/>
            <person name="Lu L."/>
            <person name="Laidemitt M.R."/>
            <person name="Zhang S.M."/>
            <person name="Mutuku M."/>
            <person name="Mkoji G."/>
            <person name="Steinauer M."/>
            <person name="Loker E.S."/>
        </authorList>
    </citation>
    <scope>NUCLEOTIDE SEQUENCE</scope>
    <source>
        <strain evidence="12">KasaAsao</strain>
    </source>
</reference>
<dbReference type="GO" id="GO:0004222">
    <property type="term" value="F:metalloendopeptidase activity"/>
    <property type="evidence" value="ECO:0007669"/>
    <property type="project" value="InterPro"/>
</dbReference>
<name>A0AAD8B8L5_BIOPF</name>
<dbReference type="PROSITE" id="PS50215">
    <property type="entry name" value="ADAM_MEPRO"/>
    <property type="match status" value="1"/>
</dbReference>
<feature type="region of interest" description="Disordered" evidence="9">
    <location>
        <begin position="202"/>
        <end position="221"/>
    </location>
</feature>
<dbReference type="Gene3D" id="3.40.390.10">
    <property type="entry name" value="Collagenase (Catalytic Domain)"/>
    <property type="match status" value="1"/>
</dbReference>
<evidence type="ECO:0000256" key="6">
    <source>
        <dbReference type="ARBA" id="ARBA00023157"/>
    </source>
</evidence>
<dbReference type="Pfam" id="PF13582">
    <property type="entry name" value="Reprolysin_3"/>
    <property type="match status" value="1"/>
</dbReference>
<feature type="binding site" evidence="8">
    <location>
        <position position="421"/>
    </location>
    <ligand>
        <name>Zn(2+)</name>
        <dbReference type="ChEBI" id="CHEBI:29105"/>
        <note>catalytic</note>
    </ligand>
</feature>
<dbReference type="EMBL" id="JASAOG010000124">
    <property type="protein sequence ID" value="KAK0049582.1"/>
    <property type="molecule type" value="Genomic_DNA"/>
</dbReference>
<dbReference type="GO" id="GO:0046872">
    <property type="term" value="F:metal ion binding"/>
    <property type="evidence" value="ECO:0007669"/>
    <property type="project" value="UniProtKB-KW"/>
</dbReference>
<dbReference type="AlphaFoldDB" id="A0AAD8B8L5"/>
<accession>A0AAD8B8L5</accession>
<keyword evidence="6" id="KW-1015">Disulfide bond</keyword>
<evidence type="ECO:0000313" key="13">
    <source>
        <dbReference type="Proteomes" id="UP001233172"/>
    </source>
</evidence>
<dbReference type="Pfam" id="PF17771">
    <property type="entry name" value="ADAMTS_CR_2"/>
    <property type="match status" value="1"/>
</dbReference>
<keyword evidence="10" id="KW-0472">Membrane</keyword>
<evidence type="ECO:0000256" key="1">
    <source>
        <dbReference type="ARBA" id="ARBA00022670"/>
    </source>
</evidence>
<dbReference type="InterPro" id="IPR024079">
    <property type="entry name" value="MetalloPept_cat_dom_sf"/>
</dbReference>
<evidence type="ECO:0000256" key="7">
    <source>
        <dbReference type="ARBA" id="ARBA00023180"/>
    </source>
</evidence>
<dbReference type="GO" id="GO:0006508">
    <property type="term" value="P:proteolysis"/>
    <property type="evidence" value="ECO:0007669"/>
    <property type="project" value="UniProtKB-KW"/>
</dbReference>
<dbReference type="Proteomes" id="UP001233172">
    <property type="component" value="Unassembled WGS sequence"/>
</dbReference>
<evidence type="ECO:0000313" key="12">
    <source>
        <dbReference type="EMBL" id="KAK0049582.1"/>
    </source>
</evidence>
<organism evidence="12 13">
    <name type="scientific">Biomphalaria pfeifferi</name>
    <name type="common">Bloodfluke planorb</name>
    <name type="synonym">Freshwater snail</name>
    <dbReference type="NCBI Taxonomy" id="112525"/>
    <lineage>
        <taxon>Eukaryota</taxon>
        <taxon>Metazoa</taxon>
        <taxon>Spiralia</taxon>
        <taxon>Lophotrochozoa</taxon>
        <taxon>Mollusca</taxon>
        <taxon>Gastropoda</taxon>
        <taxon>Heterobranchia</taxon>
        <taxon>Euthyneura</taxon>
        <taxon>Panpulmonata</taxon>
        <taxon>Hygrophila</taxon>
        <taxon>Lymnaeoidea</taxon>
        <taxon>Planorbidae</taxon>
        <taxon>Biomphalaria</taxon>
    </lineage>
</organism>
<feature type="binding site" evidence="8">
    <location>
        <position position="415"/>
    </location>
    <ligand>
        <name>Zn(2+)</name>
        <dbReference type="ChEBI" id="CHEBI:29105"/>
        <note>catalytic</note>
    </ligand>
</feature>
<keyword evidence="10" id="KW-0812">Transmembrane</keyword>
<reference evidence="12" key="2">
    <citation type="submission" date="2023-04" db="EMBL/GenBank/DDBJ databases">
        <authorList>
            <person name="Bu L."/>
            <person name="Lu L."/>
            <person name="Laidemitt M.R."/>
            <person name="Zhang S.M."/>
            <person name="Mutuku M."/>
            <person name="Mkoji G."/>
            <person name="Steinauer M."/>
            <person name="Loker E.S."/>
        </authorList>
    </citation>
    <scope>NUCLEOTIDE SEQUENCE</scope>
    <source>
        <strain evidence="12">KasaAsao</strain>
        <tissue evidence="12">Whole Snail</tissue>
    </source>
</reference>
<feature type="transmembrane region" description="Helical" evidence="10">
    <location>
        <begin position="12"/>
        <end position="31"/>
    </location>
</feature>
<keyword evidence="1" id="KW-0645">Protease</keyword>
<evidence type="ECO:0000256" key="10">
    <source>
        <dbReference type="SAM" id="Phobius"/>
    </source>
</evidence>
<keyword evidence="10" id="KW-1133">Transmembrane helix</keyword>
<feature type="binding site" evidence="8">
    <location>
        <position position="411"/>
    </location>
    <ligand>
        <name>Zn(2+)</name>
        <dbReference type="ChEBI" id="CHEBI:29105"/>
        <note>catalytic</note>
    </ligand>
</feature>
<feature type="compositionally biased region" description="Basic and acidic residues" evidence="9">
    <location>
        <begin position="212"/>
        <end position="221"/>
    </location>
</feature>
<evidence type="ECO:0000256" key="4">
    <source>
        <dbReference type="ARBA" id="ARBA00022833"/>
    </source>
</evidence>
<evidence type="ECO:0000256" key="8">
    <source>
        <dbReference type="PROSITE-ProRule" id="PRU00276"/>
    </source>
</evidence>
<evidence type="ECO:0000256" key="3">
    <source>
        <dbReference type="ARBA" id="ARBA00022801"/>
    </source>
</evidence>
<keyword evidence="4 8" id="KW-0862">Zinc</keyword>
<evidence type="ECO:0000256" key="5">
    <source>
        <dbReference type="ARBA" id="ARBA00023049"/>
    </source>
</evidence>
<sequence>MLLDLRHSISFATTFIFHLLFVASFCVGYQITAKISITAANDPQGHDLQMPDELEVNITLENNVSARLRLTRAGHLDPDVPIYTLSTGTEGERLIRREEHVTGEKPVYYQDINSLTVMEIMSVSVGEESPEMFKIQKGVFHWNSTTYSITPTRRKREAISEFHSFVYNIKQTQLQETFARVTAPPEYVESKALHDREIGLQQEDTESVPQSEDTKHSDVTHLKEISRRKRQDEAPTYFVDVTAFLDYTGYQRFLERSHNDSMTCLSKIHEYFAFIFTGIDLIYQEWPATSFQFRIRLTKIIILQDPGVLPIPANNVSMYQNLSFSLKGTINAYTAIYSFWEFLNSSQGREMSYPYDHGMLFIGSDLWSPYPEPNNGITGLAAVGTLCRTDGTSSSVIEDLGDYFAMFTGAHELGHSLSALHDGMSPGCQADDFYLMAPLFTWSGEAKKLHPWRFSNCSVAEITTYVETLRNTSSGKMCLTDTFIGQVPDVSDRLLGQEYPPNQQCTLRYGQRSFDCRLGNASDTCTSVWCYKPSDGLCYTFPALMGTSCGNKKVCKQGLCLDDKTAPSGDNSCMFGDSRMNSNTSCADGIQEFAGHCYIEQIAKRCCTSCSQVRTNDPDCLFGDHWSNCSMDACSSESGTEQRSCCYTCRNTTSGISTEQTTSQKVPAVCKDDDNFRHDGKACADTIQESSALCWVHDIRQSCCRSCRMKTTNVTGCKYGDENTALCSSLPSCQGYDELCCYTCRGYDSRISGVARGFKLDLGLSILVLLAQRSV</sequence>
<dbReference type="InterPro" id="IPR001590">
    <property type="entry name" value="Peptidase_M12B"/>
</dbReference>
<keyword evidence="13" id="KW-1185">Reference proteome</keyword>
<gene>
    <name evidence="12" type="ORF">Bpfe_020954</name>
</gene>
<comment type="caution">
    <text evidence="8">Lacks conserved residue(s) required for the propagation of feature annotation.</text>
</comment>
<feature type="domain" description="Peptidase M12B" evidence="11">
    <location>
        <begin position="237"/>
        <end position="467"/>
    </location>
</feature>
<evidence type="ECO:0000259" key="11">
    <source>
        <dbReference type="PROSITE" id="PS50215"/>
    </source>
</evidence>
<keyword evidence="5" id="KW-0482">Metalloprotease</keyword>
<dbReference type="SUPFAM" id="SSF55486">
    <property type="entry name" value="Metalloproteases ('zincins'), catalytic domain"/>
    <property type="match status" value="1"/>
</dbReference>
<proteinExistence type="predicted"/>
<keyword evidence="2 8" id="KW-0479">Metal-binding</keyword>
<protein>
    <submittedName>
        <fullName evidence="12">ADAM family mig-17-like isoform X1</fullName>
    </submittedName>
</protein>
<feature type="active site" evidence="8">
    <location>
        <position position="412"/>
    </location>
</feature>
<keyword evidence="7" id="KW-0325">Glycoprotein</keyword>
<dbReference type="Gene3D" id="3.40.1620.60">
    <property type="match status" value="1"/>
</dbReference>
<keyword evidence="3" id="KW-0378">Hydrolase</keyword>
<comment type="caution">
    <text evidence="12">The sequence shown here is derived from an EMBL/GenBank/DDBJ whole genome shotgun (WGS) entry which is preliminary data.</text>
</comment>